<dbReference type="Proteomes" id="UP001484097">
    <property type="component" value="Unassembled WGS sequence"/>
</dbReference>
<evidence type="ECO:0000259" key="1">
    <source>
        <dbReference type="Pfam" id="PF06527"/>
    </source>
</evidence>
<sequence length="389" mass="44017">MSTRWPVHPAPAPGEALTSWLRRIADRYGITVEDLAFDIGFILARHEDLDIAPPAGFIDQLASRTGLKVDRIHTMTISGNTPWLLDQIEPGAEAYTTYTRQLAVLLPRGRRRDRTVEDWRAWVPTVAGWRHRACPRCTMESTPPCPYQLAWLVPLMLSCPVHYCRIELHDGPLGYHDFWHTSPGGPEPRPVGEAIRSMDQRTWRALTTGAVELPRHRVHAGTWFRLLRTLLDELGTPLVECGAAGRLTREVWQRTGHRFRAGQSVWRPYEELTPDKQRDTLEAAATAMSAMESGTLIGRGDGAGLFLPETDVSIDPGRPRQEVATSVVLWQKAMDSLHAVVEEARHDPDSARRFFDLMTAYRRDDDKVLQRVRNDFTELGIPSTSCHIR</sequence>
<name>A0ABV0IMM8_9MICC</name>
<keyword evidence="3" id="KW-1185">Reference proteome</keyword>
<protein>
    <submittedName>
        <fullName evidence="2">TniQ family protein</fullName>
    </submittedName>
</protein>
<evidence type="ECO:0000313" key="2">
    <source>
        <dbReference type="EMBL" id="MEO9249233.1"/>
    </source>
</evidence>
<comment type="caution">
    <text evidence="2">The sequence shown here is derived from an EMBL/GenBank/DDBJ whole genome shotgun (WGS) entry which is preliminary data.</text>
</comment>
<dbReference type="InterPro" id="IPR009492">
    <property type="entry name" value="TniQ"/>
</dbReference>
<proteinExistence type="predicted"/>
<dbReference type="EMBL" id="JBDXMX010000012">
    <property type="protein sequence ID" value="MEO9249233.1"/>
    <property type="molecule type" value="Genomic_DNA"/>
</dbReference>
<accession>A0ABV0IMM8</accession>
<organism evidence="2 3">
    <name type="scientific">Citricoccus nitrophenolicus</name>
    <dbReference type="NCBI Taxonomy" id="863575"/>
    <lineage>
        <taxon>Bacteria</taxon>
        <taxon>Bacillati</taxon>
        <taxon>Actinomycetota</taxon>
        <taxon>Actinomycetes</taxon>
        <taxon>Micrococcales</taxon>
        <taxon>Micrococcaceae</taxon>
        <taxon>Citricoccus</taxon>
    </lineage>
</organism>
<reference evidence="2 3" key="1">
    <citation type="submission" date="2024-05" db="EMBL/GenBank/DDBJ databases">
        <authorList>
            <person name="Yi C."/>
        </authorList>
    </citation>
    <scope>NUCLEOTIDE SEQUENCE [LARGE SCALE GENOMIC DNA]</scope>
    <source>
        <strain evidence="2 3">XS13</strain>
    </source>
</reference>
<dbReference type="Pfam" id="PF06527">
    <property type="entry name" value="TniQ"/>
    <property type="match status" value="1"/>
</dbReference>
<evidence type="ECO:0000313" key="3">
    <source>
        <dbReference type="Proteomes" id="UP001484097"/>
    </source>
</evidence>
<dbReference type="RefSeq" id="WP_347922055.1">
    <property type="nucleotide sequence ID" value="NZ_CP063070.1"/>
</dbReference>
<gene>
    <name evidence="2" type="ORF">ABDK96_16240</name>
</gene>
<feature type="domain" description="TniQ" evidence="1">
    <location>
        <begin position="6"/>
        <end position="165"/>
    </location>
</feature>